<dbReference type="EMBL" id="JAWDGP010005397">
    <property type="protein sequence ID" value="KAK3757283.1"/>
    <property type="molecule type" value="Genomic_DNA"/>
</dbReference>
<gene>
    <name evidence="2" type="ORF">RRG08_054500</name>
</gene>
<comment type="caution">
    <text evidence="2">The sequence shown here is derived from an EMBL/GenBank/DDBJ whole genome shotgun (WGS) entry which is preliminary data.</text>
</comment>
<feature type="region of interest" description="Disordered" evidence="1">
    <location>
        <begin position="1"/>
        <end position="40"/>
    </location>
</feature>
<evidence type="ECO:0000313" key="3">
    <source>
        <dbReference type="Proteomes" id="UP001283361"/>
    </source>
</evidence>
<evidence type="ECO:0000256" key="1">
    <source>
        <dbReference type="SAM" id="MobiDB-lite"/>
    </source>
</evidence>
<reference evidence="2" key="1">
    <citation type="journal article" date="2023" name="G3 (Bethesda)">
        <title>A reference genome for the long-term kleptoplast-retaining sea slug Elysia crispata morphotype clarki.</title>
        <authorList>
            <person name="Eastman K.E."/>
            <person name="Pendleton A.L."/>
            <person name="Shaikh M.A."/>
            <person name="Suttiyut T."/>
            <person name="Ogas R."/>
            <person name="Tomko P."/>
            <person name="Gavelis G."/>
            <person name="Widhalm J.R."/>
            <person name="Wisecaver J.H."/>
        </authorList>
    </citation>
    <scope>NUCLEOTIDE SEQUENCE</scope>
    <source>
        <strain evidence="2">ECLA1</strain>
    </source>
</reference>
<accession>A0AAE0YU44</accession>
<keyword evidence="3" id="KW-1185">Reference proteome</keyword>
<dbReference type="AlphaFoldDB" id="A0AAE0YU44"/>
<protein>
    <submittedName>
        <fullName evidence="2">Uncharacterized protein</fullName>
    </submittedName>
</protein>
<organism evidence="2 3">
    <name type="scientific">Elysia crispata</name>
    <name type="common">lettuce slug</name>
    <dbReference type="NCBI Taxonomy" id="231223"/>
    <lineage>
        <taxon>Eukaryota</taxon>
        <taxon>Metazoa</taxon>
        <taxon>Spiralia</taxon>
        <taxon>Lophotrochozoa</taxon>
        <taxon>Mollusca</taxon>
        <taxon>Gastropoda</taxon>
        <taxon>Heterobranchia</taxon>
        <taxon>Euthyneura</taxon>
        <taxon>Panpulmonata</taxon>
        <taxon>Sacoglossa</taxon>
        <taxon>Placobranchoidea</taxon>
        <taxon>Plakobranchidae</taxon>
        <taxon>Elysia</taxon>
    </lineage>
</organism>
<evidence type="ECO:0000313" key="2">
    <source>
        <dbReference type="EMBL" id="KAK3757283.1"/>
    </source>
</evidence>
<proteinExistence type="predicted"/>
<dbReference type="Proteomes" id="UP001283361">
    <property type="component" value="Unassembled WGS sequence"/>
</dbReference>
<feature type="compositionally biased region" description="Basic and acidic residues" evidence="1">
    <location>
        <begin position="1"/>
        <end position="11"/>
    </location>
</feature>
<sequence length="103" mass="11969">MGNDHSKKLERNVSCVPRRQTHRVQEQKNINNAPSGRHVPCHVVRSETDEQEYLVHYLLEETVPFISAYSEAIRRSCVNHRSLAILYTRPIFSHHALSSQHNL</sequence>
<name>A0AAE0YU44_9GAST</name>